<evidence type="ECO:0000256" key="7">
    <source>
        <dbReference type="ARBA" id="ARBA00023027"/>
    </source>
</evidence>
<comment type="subunit">
    <text evidence="10">Homodimer.</text>
</comment>
<sequence length="370" mass="40071">MLTRPGSRPRSILFCPRSGASSTSEGRTIKVLVTGGSGYIGSHTILRLLEDGYGITAVDNLSNSQPESLLRVQKLAQRELVFIEADLLDPAALDAAFAGQQIDAVIHFAGYKAVGESVQQPLGYYRNNVTGTLNLLEAMDTHGVRQLVFSSSATVYGNNPDMPLQEDYARDATNPYGRTKQQIEEILTDLQASDPRWRIALLRYFNPVGAHPSGLIGEDPQGPPNNLFPYVAQVAVGRRDRVGVFGSDYPTRDGTGVRDYIHVMDLAAGHVAALDYLAGNPGIHTWNLGSGTGHSVLEIIHAFEAAAGITIPYELADRRLGDAPVSLADPSRAFRDLGWKAQETLASMCADAWRWQQNNPNGYRAAGQPA</sequence>
<dbReference type="PANTHER" id="PTHR43725:SF47">
    <property type="entry name" value="UDP-GLUCOSE 4-EPIMERASE"/>
    <property type="match status" value="1"/>
</dbReference>
<dbReference type="SUPFAM" id="SSF51735">
    <property type="entry name" value="NAD(P)-binding Rossmann-fold domains"/>
    <property type="match status" value="1"/>
</dbReference>
<evidence type="ECO:0000256" key="1">
    <source>
        <dbReference type="ARBA" id="ARBA00000083"/>
    </source>
</evidence>
<accession>A0AAW8N8A8</accession>
<dbReference type="GO" id="GO:0003978">
    <property type="term" value="F:UDP-glucose 4-epimerase activity"/>
    <property type="evidence" value="ECO:0007669"/>
    <property type="project" value="UniProtKB-UniRule"/>
</dbReference>
<evidence type="ECO:0000313" key="13">
    <source>
        <dbReference type="Proteomes" id="UP001262032"/>
    </source>
</evidence>
<evidence type="ECO:0000259" key="11">
    <source>
        <dbReference type="Pfam" id="PF01370"/>
    </source>
</evidence>
<evidence type="ECO:0000256" key="6">
    <source>
        <dbReference type="ARBA" id="ARBA00018569"/>
    </source>
</evidence>
<keyword evidence="10" id="KW-0119">Carbohydrate metabolism</keyword>
<dbReference type="Pfam" id="PF01370">
    <property type="entry name" value="Epimerase"/>
    <property type="match status" value="1"/>
</dbReference>
<feature type="domain" description="NAD-dependent epimerase/dehydratase" evidence="11">
    <location>
        <begin position="31"/>
        <end position="289"/>
    </location>
</feature>
<protein>
    <recommendedName>
        <fullName evidence="6 10">UDP-glucose 4-epimerase</fullName>
        <ecNumber evidence="5 10">5.1.3.2</ecNumber>
    </recommendedName>
</protein>
<dbReference type="InterPro" id="IPR005886">
    <property type="entry name" value="UDP_G4E"/>
</dbReference>
<dbReference type="Gene3D" id="3.90.25.10">
    <property type="entry name" value="UDP-galactose 4-epimerase, domain 1"/>
    <property type="match status" value="1"/>
</dbReference>
<dbReference type="PANTHER" id="PTHR43725">
    <property type="entry name" value="UDP-GLUCOSE 4-EPIMERASE"/>
    <property type="match status" value="1"/>
</dbReference>
<evidence type="ECO:0000256" key="10">
    <source>
        <dbReference type="RuleBase" id="RU366046"/>
    </source>
</evidence>
<dbReference type="GO" id="GO:0006012">
    <property type="term" value="P:galactose metabolic process"/>
    <property type="evidence" value="ECO:0007669"/>
    <property type="project" value="UniProtKB-KW"/>
</dbReference>
<dbReference type="Gene3D" id="3.40.50.720">
    <property type="entry name" value="NAD(P)-binding Rossmann-like Domain"/>
    <property type="match status" value="1"/>
</dbReference>
<dbReference type="EMBL" id="JAVDWN010000001">
    <property type="protein sequence ID" value="MDR7162599.1"/>
    <property type="molecule type" value="Genomic_DNA"/>
</dbReference>
<dbReference type="InterPro" id="IPR036291">
    <property type="entry name" value="NAD(P)-bd_dom_sf"/>
</dbReference>
<gene>
    <name evidence="12" type="ORF">J2X12_000600</name>
</gene>
<comment type="cofactor">
    <cofactor evidence="2 10">
        <name>NAD(+)</name>
        <dbReference type="ChEBI" id="CHEBI:57540"/>
    </cofactor>
</comment>
<dbReference type="NCBIfam" id="NF007956">
    <property type="entry name" value="PRK10675.1"/>
    <property type="match status" value="1"/>
</dbReference>
<evidence type="ECO:0000256" key="3">
    <source>
        <dbReference type="ARBA" id="ARBA00004947"/>
    </source>
</evidence>
<comment type="pathway">
    <text evidence="3 10">Carbohydrate metabolism; galactose metabolism.</text>
</comment>
<keyword evidence="8" id="KW-0299">Galactose metabolism</keyword>
<dbReference type="GO" id="GO:0005829">
    <property type="term" value="C:cytosol"/>
    <property type="evidence" value="ECO:0007669"/>
    <property type="project" value="TreeGrafter"/>
</dbReference>
<dbReference type="InterPro" id="IPR001509">
    <property type="entry name" value="Epimerase_deHydtase"/>
</dbReference>
<organism evidence="12 13">
    <name type="scientific">Pseudarthrobacter oxydans</name>
    <name type="common">Arthrobacter oxydans</name>
    <dbReference type="NCBI Taxonomy" id="1671"/>
    <lineage>
        <taxon>Bacteria</taxon>
        <taxon>Bacillati</taxon>
        <taxon>Actinomycetota</taxon>
        <taxon>Actinomycetes</taxon>
        <taxon>Micrococcales</taxon>
        <taxon>Micrococcaceae</taxon>
        <taxon>Pseudarthrobacter</taxon>
    </lineage>
</organism>
<evidence type="ECO:0000256" key="4">
    <source>
        <dbReference type="ARBA" id="ARBA00007637"/>
    </source>
</evidence>
<evidence type="ECO:0000256" key="8">
    <source>
        <dbReference type="ARBA" id="ARBA00023144"/>
    </source>
</evidence>
<name>A0AAW8N8A8_PSEOX</name>
<comment type="similarity">
    <text evidence="4 10">Belongs to the NAD(P)-dependent epimerase/dehydratase family.</text>
</comment>
<evidence type="ECO:0000256" key="5">
    <source>
        <dbReference type="ARBA" id="ARBA00013189"/>
    </source>
</evidence>
<evidence type="ECO:0000256" key="9">
    <source>
        <dbReference type="ARBA" id="ARBA00023235"/>
    </source>
</evidence>
<evidence type="ECO:0000313" key="12">
    <source>
        <dbReference type="EMBL" id="MDR7162599.1"/>
    </source>
</evidence>
<dbReference type="EC" id="5.1.3.2" evidence="5 10"/>
<comment type="caution">
    <text evidence="12">The sequence shown here is derived from an EMBL/GenBank/DDBJ whole genome shotgun (WGS) entry which is preliminary data.</text>
</comment>
<evidence type="ECO:0000256" key="2">
    <source>
        <dbReference type="ARBA" id="ARBA00001911"/>
    </source>
</evidence>
<dbReference type="AlphaFoldDB" id="A0AAW8N8A8"/>
<comment type="catalytic activity">
    <reaction evidence="1 10">
        <text>UDP-alpha-D-glucose = UDP-alpha-D-galactose</text>
        <dbReference type="Rhea" id="RHEA:22168"/>
        <dbReference type="ChEBI" id="CHEBI:58885"/>
        <dbReference type="ChEBI" id="CHEBI:66914"/>
        <dbReference type="EC" id="5.1.3.2"/>
    </reaction>
</comment>
<proteinExistence type="inferred from homology"/>
<dbReference type="CDD" id="cd05247">
    <property type="entry name" value="UDP_G4E_1_SDR_e"/>
    <property type="match status" value="1"/>
</dbReference>
<dbReference type="NCBIfam" id="TIGR01179">
    <property type="entry name" value="galE"/>
    <property type="match status" value="1"/>
</dbReference>
<keyword evidence="7 10" id="KW-0520">NAD</keyword>
<dbReference type="Proteomes" id="UP001262032">
    <property type="component" value="Unassembled WGS sequence"/>
</dbReference>
<keyword evidence="9 10" id="KW-0413">Isomerase</keyword>
<reference evidence="12" key="1">
    <citation type="submission" date="2023-07" db="EMBL/GenBank/DDBJ databases">
        <title>Sorghum-associated microbial communities from plants grown in Nebraska, USA.</title>
        <authorList>
            <person name="Schachtman D."/>
        </authorList>
    </citation>
    <scope>NUCLEOTIDE SEQUENCE</scope>
    <source>
        <strain evidence="12">BE261</strain>
    </source>
</reference>